<dbReference type="Proteomes" id="UP000585474">
    <property type="component" value="Unassembled WGS sequence"/>
</dbReference>
<reference evidence="1 2" key="1">
    <citation type="submission" date="2019-07" db="EMBL/GenBank/DDBJ databases">
        <title>De Novo Assembly of kiwifruit Actinidia rufa.</title>
        <authorList>
            <person name="Sugita-Konishi S."/>
            <person name="Sato K."/>
            <person name="Mori E."/>
            <person name="Abe Y."/>
            <person name="Kisaki G."/>
            <person name="Hamano K."/>
            <person name="Suezawa K."/>
            <person name="Otani M."/>
            <person name="Fukuda T."/>
            <person name="Manabe T."/>
            <person name="Gomi K."/>
            <person name="Tabuchi M."/>
            <person name="Akimitsu K."/>
            <person name="Kataoka I."/>
        </authorList>
    </citation>
    <scope>NUCLEOTIDE SEQUENCE [LARGE SCALE GENOMIC DNA]</scope>
    <source>
        <strain evidence="2">cv. Fuchu</strain>
    </source>
</reference>
<dbReference type="AlphaFoldDB" id="A0A7J0G3K3"/>
<sequence>MFAAYNVLLLNVEDRIRPLTGKYYPPYIPVDWCCGQAVMGLAGVRFHNDIEVLGKKII</sequence>
<keyword evidence="2" id="KW-1185">Reference proteome</keyword>
<comment type="caution">
    <text evidence="1">The sequence shown here is derived from an EMBL/GenBank/DDBJ whole genome shotgun (WGS) entry which is preliminary data.</text>
</comment>
<organism evidence="1 2">
    <name type="scientific">Actinidia rufa</name>
    <dbReference type="NCBI Taxonomy" id="165716"/>
    <lineage>
        <taxon>Eukaryota</taxon>
        <taxon>Viridiplantae</taxon>
        <taxon>Streptophyta</taxon>
        <taxon>Embryophyta</taxon>
        <taxon>Tracheophyta</taxon>
        <taxon>Spermatophyta</taxon>
        <taxon>Magnoliopsida</taxon>
        <taxon>eudicotyledons</taxon>
        <taxon>Gunneridae</taxon>
        <taxon>Pentapetalae</taxon>
        <taxon>asterids</taxon>
        <taxon>Ericales</taxon>
        <taxon>Actinidiaceae</taxon>
        <taxon>Actinidia</taxon>
    </lineage>
</organism>
<proteinExistence type="predicted"/>
<accession>A0A7J0G3K3</accession>
<protein>
    <submittedName>
        <fullName evidence="1">Uncharacterized protein</fullName>
    </submittedName>
</protein>
<dbReference type="EMBL" id="BJWL01000017">
    <property type="protein sequence ID" value="GFZ05361.1"/>
    <property type="molecule type" value="Genomic_DNA"/>
</dbReference>
<name>A0A7J0G3K3_9ERIC</name>
<evidence type="ECO:0000313" key="2">
    <source>
        <dbReference type="Proteomes" id="UP000585474"/>
    </source>
</evidence>
<gene>
    <name evidence="1" type="ORF">Acr_17g0009330</name>
</gene>
<evidence type="ECO:0000313" key="1">
    <source>
        <dbReference type="EMBL" id="GFZ05361.1"/>
    </source>
</evidence>